<reference evidence="2 3" key="1">
    <citation type="submission" date="2018-07" db="EMBL/GenBank/DDBJ databases">
        <title>Section-level genome sequencing of Aspergillus section Nigri to investigate inter- and intra-species variation.</title>
        <authorList>
            <consortium name="DOE Joint Genome Institute"/>
            <person name="Vesth T.C."/>
            <person name="Nybo J.L."/>
            <person name="Theobald S."/>
            <person name="Frisvad J.C."/>
            <person name="Larsen T.O."/>
            <person name="Nielsen K.F."/>
            <person name="Hoof J.B."/>
            <person name="Brandl J."/>
            <person name="Salamov A."/>
            <person name="Riley R."/>
            <person name="Gladden J.M."/>
            <person name="Phatale P."/>
            <person name="Nielsen M.T."/>
            <person name="Lyhne E.K."/>
            <person name="Kogle M.E."/>
            <person name="Strasser K."/>
            <person name="McDonnell E."/>
            <person name="Barry K."/>
            <person name="Clum A."/>
            <person name="Chen C."/>
            <person name="Nolan M."/>
            <person name="Sandor L."/>
            <person name="Kuo A."/>
            <person name="Lipzen A."/>
            <person name="Hainaut M."/>
            <person name="Drula E."/>
            <person name="Tsang A."/>
            <person name="Magnuson J.K."/>
            <person name="Henrissat B."/>
            <person name="Wiebenga A."/>
            <person name="Simmons B.A."/>
            <person name="Makela M.R."/>
            <person name="De vries R.P."/>
            <person name="Grigoriev I.V."/>
            <person name="Mortensen U.H."/>
            <person name="Baker S.E."/>
            <person name="Andersen M.R."/>
        </authorList>
    </citation>
    <scope>NUCLEOTIDE SEQUENCE [LARGE SCALE GENOMIC DNA]</scope>
    <source>
        <strain evidence="2 3">ATCC 13496</strain>
    </source>
</reference>
<dbReference type="VEuPathDB" id="FungiDB:M747DRAFT_356892"/>
<proteinExistence type="predicted"/>
<feature type="region of interest" description="Disordered" evidence="1">
    <location>
        <begin position="183"/>
        <end position="209"/>
    </location>
</feature>
<evidence type="ECO:0000256" key="1">
    <source>
        <dbReference type="SAM" id="MobiDB-lite"/>
    </source>
</evidence>
<protein>
    <submittedName>
        <fullName evidence="2">Uncharacterized protein</fullName>
    </submittedName>
</protein>
<evidence type="ECO:0000313" key="2">
    <source>
        <dbReference type="EMBL" id="RDH17283.1"/>
    </source>
</evidence>
<organism evidence="2 3">
    <name type="scientific">Aspergillus niger ATCC 13496</name>
    <dbReference type="NCBI Taxonomy" id="1353008"/>
    <lineage>
        <taxon>Eukaryota</taxon>
        <taxon>Fungi</taxon>
        <taxon>Dikarya</taxon>
        <taxon>Ascomycota</taxon>
        <taxon>Pezizomycotina</taxon>
        <taxon>Eurotiomycetes</taxon>
        <taxon>Eurotiomycetidae</taxon>
        <taxon>Eurotiales</taxon>
        <taxon>Aspergillaceae</taxon>
        <taxon>Aspergillus</taxon>
        <taxon>Aspergillus subgen. Circumdati</taxon>
    </lineage>
</organism>
<feature type="region of interest" description="Disordered" evidence="1">
    <location>
        <begin position="1"/>
        <end position="28"/>
    </location>
</feature>
<dbReference type="AlphaFoldDB" id="A0A370BNZ7"/>
<evidence type="ECO:0000313" key="3">
    <source>
        <dbReference type="Proteomes" id="UP000253845"/>
    </source>
</evidence>
<gene>
    <name evidence="2" type="ORF">M747DRAFT_356892</name>
</gene>
<name>A0A370BNZ7_ASPNG</name>
<sequence>MKQKLEDGKQTVNPPPTKPTLSRRVRSRQRQPYPMQIFLVCVYTAETRMPCNCTRKVDMYDSSLCPLPPHVGGRQNTTTMQNTFHYEYSIYLLNSNALALAASCCTCPGTDTIFDTYPMGSGSGLIRLYTRHAGFGVQLVTLSYVMYLVNLSAASVSSKYGLPVSVCWVYNYSWANSYETTHQSPELKSTGEGKKPARGRQTDRPTMNA</sequence>
<dbReference type="Proteomes" id="UP000253845">
    <property type="component" value="Unassembled WGS sequence"/>
</dbReference>
<dbReference type="EMBL" id="KZ851932">
    <property type="protein sequence ID" value="RDH17283.1"/>
    <property type="molecule type" value="Genomic_DNA"/>
</dbReference>
<feature type="compositionally biased region" description="Basic and acidic residues" evidence="1">
    <location>
        <begin position="189"/>
        <end position="203"/>
    </location>
</feature>
<accession>A0A370BNZ7</accession>